<dbReference type="PANTHER" id="PTHR43380:SF1">
    <property type="entry name" value="2-OXOISOVALERATE DEHYDROGENASE SUBUNIT ALPHA, MITOCHONDRIAL"/>
    <property type="match status" value="1"/>
</dbReference>
<dbReference type="Proteomes" id="UP000178485">
    <property type="component" value="Chromosome i"/>
</dbReference>
<dbReference type="GO" id="GO:0009083">
    <property type="term" value="P:branched-chain amino acid catabolic process"/>
    <property type="evidence" value="ECO:0007669"/>
    <property type="project" value="TreeGrafter"/>
</dbReference>
<dbReference type="Pfam" id="PF00676">
    <property type="entry name" value="E1_dh"/>
    <property type="match status" value="1"/>
</dbReference>
<dbReference type="CDD" id="cd02000">
    <property type="entry name" value="TPP_E1_PDC_ADC_BCADC"/>
    <property type="match status" value="1"/>
</dbReference>
<feature type="domain" description="Dehydrogenase E1 component" evidence="5">
    <location>
        <begin position="42"/>
        <end position="324"/>
    </location>
</feature>
<sequence length="361" mass="41494">MIFEEFNPMEDRMLRIIDNDGNVIRPDLFPDISDDTIAEAWKAMFFERVADEMAVSFQRQGRMFTYPPNKGQEAIHIAAGEVIRENDWLVPAFREVGVMLAKGVSMKEIFLYYNGNEQGSNFKNAPRVLPINVPIGTQLPHAVGIGYSIKYRKEPDVVFTYIGDGGTSEGDFSEALNFAGVWQVPVVFTIQNNQYAISVPVSTQTRSLNLAVKSIAFGIPGIKVDGNDFFAMYLAYQQASEHARTGKGPVLIEAVTYRCGAHTTSDDPTRYRTREEEEKWKLSDPLLRLKMYMEKRGIWRVNEDELSECYKKEVEKQFVEAENVGYSLEEVFEYNYAEMPDDLRRQKEEYQQFLLWKGNRK</sequence>
<evidence type="ECO:0000256" key="1">
    <source>
        <dbReference type="ARBA" id="ARBA00001964"/>
    </source>
</evidence>
<dbReference type="AlphaFoldDB" id="A0A1G4G7V9"/>
<keyword evidence="7" id="KW-1185">Reference proteome</keyword>
<keyword evidence="2 4" id="KW-0560">Oxidoreductase</keyword>
<name>A0A1G4G7V9_9BACT</name>
<dbReference type="RefSeq" id="WP_071137068.1">
    <property type="nucleotide sequence ID" value="NZ_LT608328.1"/>
</dbReference>
<reference evidence="6 7" key="1">
    <citation type="submission" date="2016-08" db="EMBL/GenBank/DDBJ databases">
        <authorList>
            <person name="Seilhamer J.J."/>
        </authorList>
    </citation>
    <scope>NUCLEOTIDE SEQUENCE [LARGE SCALE GENOMIC DNA]</scope>
    <source>
        <strain evidence="6">ING2-E5A</strain>
    </source>
</reference>
<dbReference type="GO" id="GO:0004739">
    <property type="term" value="F:pyruvate dehydrogenase (acetyl-transferring) activity"/>
    <property type="evidence" value="ECO:0007669"/>
    <property type="project" value="UniProtKB-UniRule"/>
</dbReference>
<evidence type="ECO:0000259" key="5">
    <source>
        <dbReference type="Pfam" id="PF00676"/>
    </source>
</evidence>
<dbReference type="EMBL" id="LT608328">
    <property type="protein sequence ID" value="SCM58432.1"/>
    <property type="molecule type" value="Genomic_DNA"/>
</dbReference>
<dbReference type="NCBIfam" id="TIGR03181">
    <property type="entry name" value="PDH_E1_alph_x"/>
    <property type="match status" value="1"/>
</dbReference>
<dbReference type="PANTHER" id="PTHR43380">
    <property type="entry name" value="2-OXOISOVALERATE DEHYDROGENASE SUBUNIT ALPHA, MITOCHONDRIAL"/>
    <property type="match status" value="1"/>
</dbReference>
<keyword evidence="3 4" id="KW-0786">Thiamine pyrophosphate</keyword>
<dbReference type="EC" id="1.2.4.1" evidence="4"/>
<dbReference type="InterPro" id="IPR017596">
    <property type="entry name" value="PdhA/BkdA"/>
</dbReference>
<evidence type="ECO:0000313" key="6">
    <source>
        <dbReference type="EMBL" id="SCM58432.1"/>
    </source>
</evidence>
<dbReference type="SUPFAM" id="SSF52518">
    <property type="entry name" value="Thiamin diphosphate-binding fold (THDP-binding)"/>
    <property type="match status" value="1"/>
</dbReference>
<dbReference type="STRING" id="1642646.ING2E5A_1806"/>
<protein>
    <recommendedName>
        <fullName evidence="4">Pyruvate dehydrogenase E1 component subunit alpha</fullName>
        <ecNumber evidence="4">1.2.4.1</ecNumber>
    </recommendedName>
</protein>
<evidence type="ECO:0000256" key="4">
    <source>
        <dbReference type="RuleBase" id="RU366007"/>
    </source>
</evidence>
<evidence type="ECO:0000313" key="7">
    <source>
        <dbReference type="Proteomes" id="UP000178485"/>
    </source>
</evidence>
<dbReference type="Gene3D" id="3.40.50.970">
    <property type="match status" value="1"/>
</dbReference>
<comment type="subunit">
    <text evidence="4">Heterodimer of an alpha and a beta chain.</text>
</comment>
<organism evidence="6 7">
    <name type="scientific">Petrimonas mucosa</name>
    <dbReference type="NCBI Taxonomy" id="1642646"/>
    <lineage>
        <taxon>Bacteria</taxon>
        <taxon>Pseudomonadati</taxon>
        <taxon>Bacteroidota</taxon>
        <taxon>Bacteroidia</taxon>
        <taxon>Bacteroidales</taxon>
        <taxon>Dysgonomonadaceae</taxon>
        <taxon>Petrimonas</taxon>
    </lineage>
</organism>
<comment type="catalytic activity">
    <reaction evidence="4">
        <text>N(6)-[(R)-lipoyl]-L-lysyl-[protein] + pyruvate + H(+) = N(6)-[(R)-S(8)-acetyldihydrolipoyl]-L-lysyl-[protein] + CO2</text>
        <dbReference type="Rhea" id="RHEA:19189"/>
        <dbReference type="Rhea" id="RHEA-COMP:10474"/>
        <dbReference type="Rhea" id="RHEA-COMP:10478"/>
        <dbReference type="ChEBI" id="CHEBI:15361"/>
        <dbReference type="ChEBI" id="CHEBI:15378"/>
        <dbReference type="ChEBI" id="CHEBI:16526"/>
        <dbReference type="ChEBI" id="CHEBI:83099"/>
        <dbReference type="ChEBI" id="CHEBI:83111"/>
        <dbReference type="EC" id="1.2.4.1"/>
    </reaction>
</comment>
<comment type="function">
    <text evidence="4">The pyruvate dehydrogenase complex catalyzes the overall conversion of pyruvate to acetyl-CoA and CO(2). It contains multiple copies of three enzymatic components: pyruvate dehydrogenase (E1), dihydrolipoamide acetyltransferase (E2) and lipoamide dehydrogenase (E3).</text>
</comment>
<evidence type="ECO:0000256" key="2">
    <source>
        <dbReference type="ARBA" id="ARBA00023002"/>
    </source>
</evidence>
<gene>
    <name evidence="6" type="primary">pdhA</name>
    <name evidence="6" type="ORF">ING2E5A_1806</name>
</gene>
<keyword evidence="4 6" id="KW-0670">Pyruvate</keyword>
<comment type="cofactor">
    <cofactor evidence="1 4">
        <name>thiamine diphosphate</name>
        <dbReference type="ChEBI" id="CHEBI:58937"/>
    </cofactor>
</comment>
<dbReference type="InterPro" id="IPR001017">
    <property type="entry name" value="DH_E1"/>
</dbReference>
<dbReference type="KEGG" id="pmuc:ING2E5A_1806"/>
<proteinExistence type="predicted"/>
<accession>A0A1G4G7V9</accession>
<dbReference type="InterPro" id="IPR050771">
    <property type="entry name" value="Alpha-ketoacid_DH_E1_comp"/>
</dbReference>
<dbReference type="InterPro" id="IPR029061">
    <property type="entry name" value="THDP-binding"/>
</dbReference>
<evidence type="ECO:0000256" key="3">
    <source>
        <dbReference type="ARBA" id="ARBA00023052"/>
    </source>
</evidence>